<dbReference type="Pfam" id="PF00575">
    <property type="entry name" value="S1"/>
    <property type="match status" value="4"/>
</dbReference>
<dbReference type="CDD" id="cd05688">
    <property type="entry name" value="S1_RPS1_repeat_ec3"/>
    <property type="match status" value="1"/>
</dbReference>
<evidence type="ECO:0000313" key="9">
    <source>
        <dbReference type="Proteomes" id="UP000199050"/>
    </source>
</evidence>
<dbReference type="FunFam" id="2.40.50.140:FF:000051">
    <property type="entry name" value="RNA-binding transcriptional accessory protein"/>
    <property type="match status" value="1"/>
</dbReference>
<evidence type="ECO:0000256" key="5">
    <source>
        <dbReference type="ARBA" id="ARBA00023274"/>
    </source>
</evidence>
<dbReference type="GO" id="GO:0022627">
    <property type="term" value="C:cytosolic small ribosomal subunit"/>
    <property type="evidence" value="ECO:0007669"/>
    <property type="project" value="TreeGrafter"/>
</dbReference>
<dbReference type="GO" id="GO:0006412">
    <property type="term" value="P:translation"/>
    <property type="evidence" value="ECO:0007669"/>
    <property type="project" value="TreeGrafter"/>
</dbReference>
<dbReference type="FunFam" id="2.40.50.140:FF:000114">
    <property type="entry name" value="30S ribosomal protein S1"/>
    <property type="match status" value="1"/>
</dbReference>
<dbReference type="STRING" id="1174501.SAMN05216192_14249"/>
<dbReference type="Proteomes" id="UP000199050">
    <property type="component" value="Unassembled WGS sequence"/>
</dbReference>
<evidence type="ECO:0000256" key="2">
    <source>
        <dbReference type="ARBA" id="ARBA00022737"/>
    </source>
</evidence>
<dbReference type="NCBIfam" id="NF005208">
    <property type="entry name" value="PRK06676.1"/>
    <property type="match status" value="1"/>
</dbReference>
<evidence type="ECO:0000256" key="4">
    <source>
        <dbReference type="ARBA" id="ARBA00022980"/>
    </source>
</evidence>
<keyword evidence="3" id="KW-0694">RNA-binding</keyword>
<feature type="region of interest" description="Disordered" evidence="6">
    <location>
        <begin position="1"/>
        <end position="21"/>
    </location>
</feature>
<dbReference type="PANTHER" id="PTHR10724:SF7">
    <property type="entry name" value="SMALL RIBOSOMAL SUBUNIT PROTEIN BS1C"/>
    <property type="match status" value="1"/>
</dbReference>
<accession>A0A1G9C263</accession>
<feature type="domain" description="S1 motif" evidence="7">
    <location>
        <begin position="311"/>
        <end position="380"/>
    </location>
</feature>
<dbReference type="InterPro" id="IPR050437">
    <property type="entry name" value="Ribos_protein_bS1-like"/>
</dbReference>
<dbReference type="EMBL" id="FNDX01000042">
    <property type="protein sequence ID" value="SDK45767.1"/>
    <property type="molecule type" value="Genomic_DNA"/>
</dbReference>
<dbReference type="PRINTS" id="PR00681">
    <property type="entry name" value="RIBOSOMALS1"/>
</dbReference>
<dbReference type="SUPFAM" id="SSF50249">
    <property type="entry name" value="Nucleic acid-binding proteins"/>
    <property type="match status" value="4"/>
</dbReference>
<dbReference type="GO" id="GO:0003729">
    <property type="term" value="F:mRNA binding"/>
    <property type="evidence" value="ECO:0007669"/>
    <property type="project" value="UniProtKB-ARBA"/>
</dbReference>
<dbReference type="InterPro" id="IPR035104">
    <property type="entry name" value="Ribosomal_protein_S1-like"/>
</dbReference>
<dbReference type="AlphaFoldDB" id="A0A1G9C263"/>
<keyword evidence="4 8" id="KW-0689">Ribosomal protein</keyword>
<dbReference type="GO" id="GO:0003735">
    <property type="term" value="F:structural constituent of ribosome"/>
    <property type="evidence" value="ECO:0007669"/>
    <property type="project" value="TreeGrafter"/>
</dbReference>
<dbReference type="SMART" id="SM00316">
    <property type="entry name" value="S1"/>
    <property type="match status" value="4"/>
</dbReference>
<dbReference type="CDD" id="cd05687">
    <property type="entry name" value="S1_RPS1_repeat_ec1_hs1"/>
    <property type="match status" value="1"/>
</dbReference>
<keyword evidence="5" id="KW-0687">Ribonucleoprotein</keyword>
<proteinExistence type="inferred from homology"/>
<comment type="similarity">
    <text evidence="1">Belongs to the bacterial ribosomal protein bS1 family.</text>
</comment>
<evidence type="ECO:0000259" key="7">
    <source>
        <dbReference type="PROSITE" id="PS50126"/>
    </source>
</evidence>
<evidence type="ECO:0000256" key="6">
    <source>
        <dbReference type="SAM" id="MobiDB-lite"/>
    </source>
</evidence>
<keyword evidence="9" id="KW-1185">Reference proteome</keyword>
<name>A0A1G9C263_9BACL</name>
<feature type="domain" description="S1 motif" evidence="7">
    <location>
        <begin position="53"/>
        <end position="122"/>
    </location>
</feature>
<feature type="region of interest" description="Disordered" evidence="6">
    <location>
        <begin position="380"/>
        <end position="414"/>
    </location>
</feature>
<dbReference type="CDD" id="cd04465">
    <property type="entry name" value="S1_RPS1_repeat_ec2_hs2"/>
    <property type="match status" value="1"/>
</dbReference>
<gene>
    <name evidence="8" type="ORF">SAMN05216192_14249</name>
</gene>
<dbReference type="RefSeq" id="WP_244157839.1">
    <property type="nucleotide sequence ID" value="NZ_CBCSKY010000042.1"/>
</dbReference>
<dbReference type="InterPro" id="IPR003029">
    <property type="entry name" value="S1_domain"/>
</dbReference>
<keyword evidence="2" id="KW-0677">Repeat</keyword>
<protein>
    <submittedName>
        <fullName evidence="8">SSU ribosomal protein S1P</fullName>
    </submittedName>
</protein>
<organism evidence="8 9">
    <name type="scientific">Paenibacillus typhae</name>
    <dbReference type="NCBI Taxonomy" id="1174501"/>
    <lineage>
        <taxon>Bacteria</taxon>
        <taxon>Bacillati</taxon>
        <taxon>Bacillota</taxon>
        <taxon>Bacilli</taxon>
        <taxon>Bacillales</taxon>
        <taxon>Paenibacillaceae</taxon>
        <taxon>Paenibacillus</taxon>
    </lineage>
</organism>
<dbReference type="InterPro" id="IPR012340">
    <property type="entry name" value="NA-bd_OB-fold"/>
</dbReference>
<dbReference type="Gene3D" id="2.40.50.140">
    <property type="entry name" value="Nucleic acid-binding proteins"/>
    <property type="match status" value="4"/>
</dbReference>
<feature type="domain" description="S1 motif" evidence="7">
    <location>
        <begin position="140"/>
        <end position="205"/>
    </location>
</feature>
<evidence type="ECO:0000256" key="1">
    <source>
        <dbReference type="ARBA" id="ARBA00006767"/>
    </source>
</evidence>
<feature type="compositionally biased region" description="Basic and acidic residues" evidence="6">
    <location>
        <begin position="391"/>
        <end position="403"/>
    </location>
</feature>
<evidence type="ECO:0000313" key="8">
    <source>
        <dbReference type="EMBL" id="SDK45767.1"/>
    </source>
</evidence>
<dbReference type="PROSITE" id="PS50126">
    <property type="entry name" value="S1"/>
    <property type="match status" value="4"/>
</dbReference>
<feature type="domain" description="S1 motif" evidence="7">
    <location>
        <begin position="226"/>
        <end position="294"/>
    </location>
</feature>
<dbReference type="PANTHER" id="PTHR10724">
    <property type="entry name" value="30S RIBOSOMAL PROTEIN S1"/>
    <property type="match status" value="1"/>
</dbReference>
<feature type="compositionally biased region" description="Low complexity" evidence="6">
    <location>
        <begin position="9"/>
        <end position="21"/>
    </location>
</feature>
<reference evidence="9" key="1">
    <citation type="submission" date="2016-10" db="EMBL/GenBank/DDBJ databases">
        <authorList>
            <person name="Varghese N."/>
            <person name="Submissions S."/>
        </authorList>
    </citation>
    <scope>NUCLEOTIDE SEQUENCE [LARGE SCALE GENOMIC DNA]</scope>
    <source>
        <strain evidence="9">CGMCC 1.11012</strain>
    </source>
</reference>
<sequence>MSEEIKNQEAAANVENNEAVEATEAVETAAPVAGNEEEVTSQEGLEIISVKKGDTVKGTIVKIEDNQAYVSIGYKYDGVIPIRELSSVQLDNAAAAVEVGQEVECKVVSVNDNKESLVLSKRAIDSEKSWEDLEKYFASQEAFEVTVADVVKGGLVADVGARGFIPASMVERHFVEDFSDYKGRTLRVKVKELDRENSKVILSAKEVLEEEFEANKQKIMSELTEGQIIEGTVQRLTQFGAFVDVGGVDGLVHVSEIAWNHVEKPSDVVSEGDKVTVKVLKVDPEKGKISLSIKAAAPGPWDSAAGKINIGDVVTGEVKRLVNFGAFVELLPGVEGLVHISQISHKHIGTPHEVLKEGQEVQVKVLDFNPSEKRVSLSIKETEEAPAPTAKPERRERQDRAPKEVLNNPNVSLSNEGLSFTLAERFGDKLDKFKGNN</sequence>
<evidence type="ECO:0000256" key="3">
    <source>
        <dbReference type="ARBA" id="ARBA00022884"/>
    </source>
</evidence>